<dbReference type="KEGG" id="spir:CWM47_29930"/>
<evidence type="ECO:0000313" key="1">
    <source>
        <dbReference type="EMBL" id="AUD05692.1"/>
    </source>
</evidence>
<protein>
    <recommendedName>
        <fullName evidence="3">Outer membrane protein beta-barrel domain-containing protein</fullName>
    </recommendedName>
</protein>
<dbReference type="AlphaFoldDB" id="A0A2K8Z737"/>
<gene>
    <name evidence="1" type="ORF">CWM47_29930</name>
</gene>
<reference evidence="1 2" key="1">
    <citation type="submission" date="2017-11" db="EMBL/GenBank/DDBJ databases">
        <title>Taxonomic description and genome sequences of Spirosoma HA7 sp. nov., isolated from pollen microhabitat of Corylus avellana.</title>
        <authorList>
            <person name="Ambika Manirajan B."/>
            <person name="Suarez C."/>
            <person name="Ratering S."/>
            <person name="Geissler-Plaum R."/>
            <person name="Cardinale M."/>
            <person name="Sylvia S."/>
        </authorList>
    </citation>
    <scope>NUCLEOTIDE SEQUENCE [LARGE SCALE GENOMIC DNA]</scope>
    <source>
        <strain evidence="1 2">HA7</strain>
    </source>
</reference>
<dbReference type="Proteomes" id="UP000232883">
    <property type="component" value="Chromosome"/>
</dbReference>
<organism evidence="1 2">
    <name type="scientific">Spirosoma pollinicola</name>
    <dbReference type="NCBI Taxonomy" id="2057025"/>
    <lineage>
        <taxon>Bacteria</taxon>
        <taxon>Pseudomonadati</taxon>
        <taxon>Bacteroidota</taxon>
        <taxon>Cytophagia</taxon>
        <taxon>Cytophagales</taxon>
        <taxon>Cytophagaceae</taxon>
        <taxon>Spirosoma</taxon>
    </lineage>
</organism>
<evidence type="ECO:0008006" key="3">
    <source>
        <dbReference type="Google" id="ProtNLM"/>
    </source>
</evidence>
<sequence>MMKRYLLYVLLGLAVLPACGQGITDYYRLPERSHQYDRLLTKYGGPAIKSRWYVALDGFVRTDRAKLDNSIDGLLKTDLVGKLGWGAVIGWSYRERWAIEGGYARMPIHTQVSVTNASSPLVFRYSTSPSAFGLRGKRLIVSTSKPWLRSGFWLTGGMWLVPNSGQQAGQFSLLGYRYSGRRETPDTLRLTSDTQVNGSVTTLAELGAEYNIKLSNSIDLGFSVRKFWGLGNALTTNVTYAVNYPNSPNGNVAAVGSRTSVERAQLVGDGSGMSYGFTVRYTYAIRRHLNNALEVRGKTPHIR</sequence>
<proteinExistence type="predicted"/>
<dbReference type="EMBL" id="CP025096">
    <property type="protein sequence ID" value="AUD05692.1"/>
    <property type="molecule type" value="Genomic_DNA"/>
</dbReference>
<name>A0A2K8Z737_9BACT</name>
<keyword evidence="2" id="KW-1185">Reference proteome</keyword>
<accession>A0A2K8Z737</accession>
<evidence type="ECO:0000313" key="2">
    <source>
        <dbReference type="Proteomes" id="UP000232883"/>
    </source>
</evidence>
<dbReference type="RefSeq" id="WP_100992245.1">
    <property type="nucleotide sequence ID" value="NZ_CP025096.1"/>
</dbReference>
<dbReference type="OrthoDB" id="942794at2"/>